<dbReference type="EMBL" id="MN739059">
    <property type="protein sequence ID" value="QHS86614.1"/>
    <property type="molecule type" value="Genomic_DNA"/>
</dbReference>
<evidence type="ECO:0000313" key="1">
    <source>
        <dbReference type="EMBL" id="QHS86614.1"/>
    </source>
</evidence>
<organism evidence="1">
    <name type="scientific">viral metagenome</name>
    <dbReference type="NCBI Taxonomy" id="1070528"/>
    <lineage>
        <taxon>unclassified sequences</taxon>
        <taxon>metagenomes</taxon>
        <taxon>organismal metagenomes</taxon>
    </lineage>
</organism>
<proteinExistence type="predicted"/>
<sequence length="481" mass="55988">MNINSSKKYTRRYKRLLELEKLKSKISDKVIIIRRSVRLGALPKDFRIFDPVNIIKDAQSFKPYHIAANPSRGLKRFARMREPTTNSMSTIGKRLIKCCGRKKPSTSELIGTIYAQERDEFTRRWEEMICQTTWNIIKLLDLTNSRVKVFFSKCYYDYKSGNYYAGSDQCMDIQVIKHTPDDERDIVLEYISLDEKILDFLPDPRGASCRVTLAPNYKNQKKSYYFQEKTYIGSKYTRSSIILDRHTAAVLHPILSDKEDYSVMLNSHIIKSKLMRSIRAQCRGVSSSEGPVYIFKTIIPGPHFALSLYYPLEKRVEFFDPGGSWGGEIAYRDADGNIPYSTTLEKLRNGRRGVIPPLNKNNIRTFKYKPCSFTEFKGYDGGGDPVEDALCLAFQNLFGHYDGIEFVAVNLVNLQPLEEDAHCQVWVWLYVYIKFVLKLSTRDTLRYFSLLEEKELLILIEHWREFLLYFDFEGAKMPPFI</sequence>
<reference evidence="1" key="1">
    <citation type="journal article" date="2020" name="Nature">
        <title>Giant virus diversity and host interactions through global metagenomics.</title>
        <authorList>
            <person name="Schulz F."/>
            <person name="Roux S."/>
            <person name="Paez-Espino D."/>
            <person name="Jungbluth S."/>
            <person name="Walsh D.A."/>
            <person name="Denef V.J."/>
            <person name="McMahon K.D."/>
            <person name="Konstantinidis K.T."/>
            <person name="Eloe-Fadrosh E.A."/>
            <person name="Kyrpides N.C."/>
            <person name="Woyke T."/>
        </authorList>
    </citation>
    <scope>NUCLEOTIDE SEQUENCE</scope>
    <source>
        <strain evidence="1">GVMAG-M-3300009422-16</strain>
    </source>
</reference>
<protein>
    <submittedName>
        <fullName evidence="1">Uncharacterized protein</fullName>
    </submittedName>
</protein>
<name>A0A6C0B488_9ZZZZ</name>
<dbReference type="AlphaFoldDB" id="A0A6C0B488"/>
<accession>A0A6C0B488</accession>